<protein>
    <recommendedName>
        <fullName evidence="4">ABC-2 transporter permease</fullName>
    </recommendedName>
</protein>
<proteinExistence type="predicted"/>
<accession>A0A1S7FRB6</accession>
<dbReference type="Pfam" id="PF13346">
    <property type="entry name" value="ABC2_membrane_5"/>
    <property type="match status" value="1"/>
</dbReference>
<evidence type="ECO:0008006" key="4">
    <source>
        <dbReference type="Google" id="ProtNLM"/>
    </source>
</evidence>
<evidence type="ECO:0000256" key="1">
    <source>
        <dbReference type="SAM" id="Phobius"/>
    </source>
</evidence>
<evidence type="ECO:0000313" key="3">
    <source>
        <dbReference type="Proteomes" id="UP000223060"/>
    </source>
</evidence>
<name>A0A1S7FRB6_9LIST</name>
<dbReference type="PANTHER" id="PTHR41309">
    <property type="entry name" value="MEMBRANE PROTEIN-RELATED"/>
    <property type="match status" value="1"/>
</dbReference>
<feature type="transmembrane region" description="Helical" evidence="1">
    <location>
        <begin position="117"/>
        <end position="136"/>
    </location>
</feature>
<dbReference type="PANTHER" id="PTHR41309:SF2">
    <property type="entry name" value="MEMBRANE PROTEIN"/>
    <property type="match status" value="1"/>
</dbReference>
<dbReference type="InterPro" id="IPR025699">
    <property type="entry name" value="ABC2_memb-like"/>
</dbReference>
<feature type="transmembrane region" description="Helical" evidence="1">
    <location>
        <begin position="12"/>
        <end position="28"/>
    </location>
</feature>
<dbReference type="Proteomes" id="UP000223060">
    <property type="component" value="Chromosome"/>
</dbReference>
<organism evidence="2 3">
    <name type="scientific">Listeria weihenstephanensis</name>
    <dbReference type="NCBI Taxonomy" id="1006155"/>
    <lineage>
        <taxon>Bacteria</taxon>
        <taxon>Bacillati</taxon>
        <taxon>Bacillota</taxon>
        <taxon>Bacilli</taxon>
        <taxon>Bacillales</taxon>
        <taxon>Listeriaceae</taxon>
        <taxon>Listeria</taxon>
    </lineage>
</organism>
<sequence>MWRLVWKDMMVQRGPVIALVAFVIYLASAGMPTFLVFLFGMLMAVTGVVLRAISRDEENETLALLATLPVSRKEIVMARYVGTVFVMLVSILFSYIVMTIAKGGFIPIGSLFNSIGVPVVIILSLAAVLFPIYYWLGYDAMRYVMTGLIFLAAFLALLTALPMTQLFFRWLEGIGFNLILGIAVLISIVLYFVSMRISMRVLDFTDL</sequence>
<dbReference type="EMBL" id="CP011102">
    <property type="protein sequence ID" value="AQY49996.1"/>
    <property type="molecule type" value="Genomic_DNA"/>
</dbReference>
<dbReference type="AlphaFoldDB" id="A0A1S7FRB6"/>
<reference evidence="3" key="1">
    <citation type="submission" date="2015-03" db="EMBL/GenBank/DDBJ databases">
        <authorList>
            <person name="Ferrari E."/>
            <person name="Walter M.C."/>
            <person name="Huptas C."/>
            <person name="Scherer S."/>
            <person name="Mueller-Herbst S."/>
        </authorList>
    </citation>
    <scope>NUCLEOTIDE SEQUENCE [LARGE SCALE GENOMIC DNA]</scope>
    <source>
        <strain evidence="3">LWP01</strain>
    </source>
</reference>
<dbReference type="KEGG" id="lwi:UE46_02335"/>
<gene>
    <name evidence="2" type="ORF">UE46_02335</name>
</gene>
<dbReference type="RefSeq" id="WP_077912495.1">
    <property type="nucleotide sequence ID" value="NZ_CP011102.1"/>
</dbReference>
<keyword evidence="1" id="KW-1133">Transmembrane helix</keyword>
<feature type="transmembrane region" description="Helical" evidence="1">
    <location>
        <begin position="148"/>
        <end position="168"/>
    </location>
</feature>
<feature type="transmembrane region" description="Helical" evidence="1">
    <location>
        <begin position="174"/>
        <end position="193"/>
    </location>
</feature>
<evidence type="ECO:0000313" key="2">
    <source>
        <dbReference type="EMBL" id="AQY49996.1"/>
    </source>
</evidence>
<feature type="transmembrane region" description="Helical" evidence="1">
    <location>
        <begin position="75"/>
        <end position="97"/>
    </location>
</feature>
<keyword evidence="1" id="KW-0472">Membrane</keyword>
<keyword evidence="3" id="KW-1185">Reference proteome</keyword>
<keyword evidence="1" id="KW-0812">Transmembrane</keyword>